<protein>
    <submittedName>
        <fullName evidence="2">Uncharacterized protein</fullName>
    </submittedName>
</protein>
<keyword evidence="3" id="KW-1185">Reference proteome</keyword>
<gene>
    <name evidence="2" type="ORF">NDU88_011262</name>
</gene>
<accession>A0AAV7PXY0</accession>
<proteinExistence type="predicted"/>
<dbReference type="EMBL" id="JANPWB010000011">
    <property type="protein sequence ID" value="KAJ1132961.1"/>
    <property type="molecule type" value="Genomic_DNA"/>
</dbReference>
<reference evidence="2" key="1">
    <citation type="journal article" date="2022" name="bioRxiv">
        <title>Sequencing and chromosome-scale assembly of the giantPleurodeles waltlgenome.</title>
        <authorList>
            <person name="Brown T."/>
            <person name="Elewa A."/>
            <person name="Iarovenko S."/>
            <person name="Subramanian E."/>
            <person name="Araus A.J."/>
            <person name="Petzold A."/>
            <person name="Susuki M."/>
            <person name="Suzuki K.-i.T."/>
            <person name="Hayashi T."/>
            <person name="Toyoda A."/>
            <person name="Oliveira C."/>
            <person name="Osipova E."/>
            <person name="Leigh N.D."/>
            <person name="Simon A."/>
            <person name="Yun M.H."/>
        </authorList>
    </citation>
    <scope>NUCLEOTIDE SEQUENCE</scope>
    <source>
        <strain evidence="2">20211129_DDA</strain>
        <tissue evidence="2">Liver</tissue>
    </source>
</reference>
<evidence type="ECO:0000256" key="1">
    <source>
        <dbReference type="SAM" id="MobiDB-lite"/>
    </source>
</evidence>
<evidence type="ECO:0000313" key="2">
    <source>
        <dbReference type="EMBL" id="KAJ1132961.1"/>
    </source>
</evidence>
<dbReference type="Proteomes" id="UP001066276">
    <property type="component" value="Chromosome 7"/>
</dbReference>
<sequence>MAPLDNSGPKCDGCPTRRAARREQVVTLGRASWGGYTPPIAPQQNDSAKRLLLASKGAACAAGVPHNWSSTRLSRTTRPRDSHRPGPPLTTGRTAEKKRGDPLPTGTDCRWTKHHHWGSPPLRTPGGAPQVPSRQATS</sequence>
<dbReference type="AlphaFoldDB" id="A0AAV7PXY0"/>
<organism evidence="2 3">
    <name type="scientific">Pleurodeles waltl</name>
    <name type="common">Iberian ribbed newt</name>
    <dbReference type="NCBI Taxonomy" id="8319"/>
    <lineage>
        <taxon>Eukaryota</taxon>
        <taxon>Metazoa</taxon>
        <taxon>Chordata</taxon>
        <taxon>Craniata</taxon>
        <taxon>Vertebrata</taxon>
        <taxon>Euteleostomi</taxon>
        <taxon>Amphibia</taxon>
        <taxon>Batrachia</taxon>
        <taxon>Caudata</taxon>
        <taxon>Salamandroidea</taxon>
        <taxon>Salamandridae</taxon>
        <taxon>Pleurodelinae</taxon>
        <taxon>Pleurodeles</taxon>
    </lineage>
</organism>
<feature type="region of interest" description="Disordered" evidence="1">
    <location>
        <begin position="59"/>
        <end position="138"/>
    </location>
</feature>
<evidence type="ECO:0000313" key="3">
    <source>
        <dbReference type="Proteomes" id="UP001066276"/>
    </source>
</evidence>
<comment type="caution">
    <text evidence="2">The sequence shown here is derived from an EMBL/GenBank/DDBJ whole genome shotgun (WGS) entry which is preliminary data.</text>
</comment>
<name>A0AAV7PXY0_PLEWA</name>